<accession>A0A1C0TQX4</accession>
<dbReference type="AlphaFoldDB" id="A0A1C0TQX4"/>
<dbReference type="Gene3D" id="3.40.190.10">
    <property type="entry name" value="Periplasmic binding protein-like II"/>
    <property type="match status" value="2"/>
</dbReference>
<organism evidence="6 7">
    <name type="scientific">Pseudoalteromonas luteoviolacea</name>
    <dbReference type="NCBI Taxonomy" id="43657"/>
    <lineage>
        <taxon>Bacteria</taxon>
        <taxon>Pseudomonadati</taxon>
        <taxon>Pseudomonadota</taxon>
        <taxon>Gammaproteobacteria</taxon>
        <taxon>Alteromonadales</taxon>
        <taxon>Pseudoalteromonadaceae</taxon>
        <taxon>Pseudoalteromonas</taxon>
    </lineage>
</organism>
<evidence type="ECO:0000256" key="1">
    <source>
        <dbReference type="ARBA" id="ARBA00009437"/>
    </source>
</evidence>
<evidence type="ECO:0000313" key="6">
    <source>
        <dbReference type="EMBL" id="OCQ21356.1"/>
    </source>
</evidence>
<dbReference type="SUPFAM" id="SSF53850">
    <property type="entry name" value="Periplasmic binding protein-like II"/>
    <property type="match status" value="1"/>
</dbReference>
<sequence>MSKPNYSLTALQTFSVVTKELNFSKAAEVLNISPSAVSHQMKLLESQLGMSLFHRKSKGVTLTNTAKQLAEQVNKGFELIDFGVDAATQPESVQRLVLAVVPSLLDGWLVPRLNDFYDCFPNVELQLIAADQLVDFNQRHIHGHLHFGHGQHTDLECIFMAHEYVYPVCAPNYNGQVNALSNFLAYQGGAEDAPSNMSWEMWFKSQKLDMPKQLNYRRFSHVSHTLTAAKCGQGIALGWHYITSDLLHDKALVKLPFKAVQLPFSYHLVMPKDSAQRSLMRNLTHWLKSQFARSQLVSQK</sequence>
<dbReference type="InterPro" id="IPR036388">
    <property type="entry name" value="WH-like_DNA-bd_sf"/>
</dbReference>
<gene>
    <name evidence="6" type="ORF">A7985_12105</name>
</gene>
<dbReference type="InterPro" id="IPR058163">
    <property type="entry name" value="LysR-type_TF_proteobact-type"/>
</dbReference>
<dbReference type="Pfam" id="PF00126">
    <property type="entry name" value="HTH_1"/>
    <property type="match status" value="1"/>
</dbReference>
<dbReference type="SUPFAM" id="SSF46785">
    <property type="entry name" value="Winged helix' DNA-binding domain"/>
    <property type="match status" value="1"/>
</dbReference>
<evidence type="ECO:0000256" key="2">
    <source>
        <dbReference type="ARBA" id="ARBA00023015"/>
    </source>
</evidence>
<name>A0A1C0TQX4_9GAMM</name>
<evidence type="ECO:0000259" key="5">
    <source>
        <dbReference type="PROSITE" id="PS50931"/>
    </source>
</evidence>
<dbReference type="InterPro" id="IPR036390">
    <property type="entry name" value="WH_DNA-bd_sf"/>
</dbReference>
<dbReference type="OrthoDB" id="5723059at2"/>
<dbReference type="PROSITE" id="PS50931">
    <property type="entry name" value="HTH_LYSR"/>
    <property type="match status" value="1"/>
</dbReference>
<evidence type="ECO:0000313" key="7">
    <source>
        <dbReference type="Proteomes" id="UP000093366"/>
    </source>
</evidence>
<evidence type="ECO:0000256" key="4">
    <source>
        <dbReference type="ARBA" id="ARBA00023163"/>
    </source>
</evidence>
<dbReference type="InterPro" id="IPR000847">
    <property type="entry name" value="LysR_HTH_N"/>
</dbReference>
<comment type="caution">
    <text evidence="6">The sequence shown here is derived from an EMBL/GenBank/DDBJ whole genome shotgun (WGS) entry which is preliminary data.</text>
</comment>
<dbReference type="PANTHER" id="PTHR30537">
    <property type="entry name" value="HTH-TYPE TRANSCRIPTIONAL REGULATOR"/>
    <property type="match status" value="1"/>
</dbReference>
<comment type="similarity">
    <text evidence="1">Belongs to the LysR transcriptional regulatory family.</text>
</comment>
<dbReference type="Proteomes" id="UP000093366">
    <property type="component" value="Unassembled WGS sequence"/>
</dbReference>
<feature type="domain" description="HTH lysR-type" evidence="5">
    <location>
        <begin position="6"/>
        <end position="63"/>
    </location>
</feature>
<protein>
    <recommendedName>
        <fullName evidence="5">HTH lysR-type domain-containing protein</fullName>
    </recommendedName>
</protein>
<keyword evidence="4" id="KW-0804">Transcription</keyword>
<dbReference type="RefSeq" id="WP_065790722.1">
    <property type="nucleotide sequence ID" value="NZ_MAUJ01000003.1"/>
</dbReference>
<dbReference type="InterPro" id="IPR005119">
    <property type="entry name" value="LysR_subst-bd"/>
</dbReference>
<dbReference type="PANTHER" id="PTHR30537:SF5">
    <property type="entry name" value="HTH-TYPE TRANSCRIPTIONAL ACTIVATOR TTDR-RELATED"/>
    <property type="match status" value="1"/>
</dbReference>
<proteinExistence type="inferred from homology"/>
<dbReference type="Pfam" id="PF03466">
    <property type="entry name" value="LysR_substrate"/>
    <property type="match status" value="1"/>
</dbReference>
<dbReference type="Gene3D" id="1.10.10.10">
    <property type="entry name" value="Winged helix-like DNA-binding domain superfamily/Winged helix DNA-binding domain"/>
    <property type="match status" value="1"/>
</dbReference>
<dbReference type="GO" id="GO:0003700">
    <property type="term" value="F:DNA-binding transcription factor activity"/>
    <property type="evidence" value="ECO:0007669"/>
    <property type="project" value="InterPro"/>
</dbReference>
<dbReference type="GO" id="GO:0003677">
    <property type="term" value="F:DNA binding"/>
    <property type="evidence" value="ECO:0007669"/>
    <property type="project" value="UniProtKB-KW"/>
</dbReference>
<dbReference type="EMBL" id="MAUJ01000003">
    <property type="protein sequence ID" value="OCQ21356.1"/>
    <property type="molecule type" value="Genomic_DNA"/>
</dbReference>
<keyword evidence="3" id="KW-0238">DNA-binding</keyword>
<dbReference type="PRINTS" id="PR00039">
    <property type="entry name" value="HTHLYSR"/>
</dbReference>
<keyword evidence="2" id="KW-0805">Transcription regulation</keyword>
<reference evidence="7" key="1">
    <citation type="submission" date="2016-07" db="EMBL/GenBank/DDBJ databases">
        <authorList>
            <person name="Florea S."/>
            <person name="Webb J.S."/>
            <person name="Jaromczyk J."/>
            <person name="Schardl C.L."/>
        </authorList>
    </citation>
    <scope>NUCLEOTIDE SEQUENCE [LARGE SCALE GENOMIC DNA]</scope>
    <source>
        <strain evidence="7">IPB1</strain>
    </source>
</reference>
<evidence type="ECO:0000256" key="3">
    <source>
        <dbReference type="ARBA" id="ARBA00023125"/>
    </source>
</evidence>